<keyword evidence="4" id="KW-0233">DNA recombination</keyword>
<comment type="similarity">
    <text evidence="2">Belongs to the RmuC family.</text>
</comment>
<organism evidence="7 8">
    <name type="scientific">Candidatus Yanofskybacteria bacterium RIFCSPHIGHO2_12_FULL_45_19b</name>
    <dbReference type="NCBI Taxonomy" id="1802689"/>
    <lineage>
        <taxon>Bacteria</taxon>
        <taxon>Candidatus Yanofskyibacteriota</taxon>
    </lineage>
</organism>
<comment type="function">
    <text evidence="1">Involved in DNA recombination.</text>
</comment>
<keyword evidence="6" id="KW-0472">Membrane</keyword>
<evidence type="ECO:0000313" key="8">
    <source>
        <dbReference type="Proteomes" id="UP000177478"/>
    </source>
</evidence>
<dbReference type="GO" id="GO:0006310">
    <property type="term" value="P:DNA recombination"/>
    <property type="evidence" value="ECO:0007669"/>
    <property type="project" value="UniProtKB-KW"/>
</dbReference>
<dbReference type="InterPro" id="IPR003798">
    <property type="entry name" value="DNA_recombination_RmuC"/>
</dbReference>
<evidence type="ECO:0008006" key="9">
    <source>
        <dbReference type="Google" id="ProtNLM"/>
    </source>
</evidence>
<sequence length="368" mass="41532">MFYQILLGAVVVIALVIITIQYRAKSKKKDQTADPVVASLASLNQRLDTISGETNRALRETIGLVSEQLKESRESTRQASENVHKQVESFTAGLTSLRENISQVQQKVSSVASFQEIFKAPKLRGRWGETSLDASLSQYFPKERYTLQHYFKSGEAVDAVLRLPNNFLLPIDSKFPLENFERLMGEQDEIKRDAYRKAFATDVKREIDDIASKYILPAEGTVNLALMFIPAEAIYYEIISTAKDYKDLDLASYARGKKVFIVSPNTLFLTLSAIMHWFKDMEVSQRTQEILKKLERVSIDGQKLGEGFARLGKHLSDAKGSFDDSEKRLDLMLDRVDKVIHLPVAERPSAEVEPHVESTPADVERPSA</sequence>
<dbReference type="Proteomes" id="UP000177478">
    <property type="component" value="Unassembled WGS sequence"/>
</dbReference>
<protein>
    <recommendedName>
        <fullName evidence="9">DNA recombination protein RmuC</fullName>
    </recommendedName>
</protein>
<evidence type="ECO:0000256" key="6">
    <source>
        <dbReference type="SAM" id="Phobius"/>
    </source>
</evidence>
<evidence type="ECO:0000256" key="3">
    <source>
        <dbReference type="ARBA" id="ARBA00023054"/>
    </source>
</evidence>
<gene>
    <name evidence="7" type="ORF">A3F25_00915</name>
</gene>
<evidence type="ECO:0000313" key="7">
    <source>
        <dbReference type="EMBL" id="OGN19082.1"/>
    </source>
</evidence>
<dbReference type="Pfam" id="PF02646">
    <property type="entry name" value="RmuC"/>
    <property type="match status" value="1"/>
</dbReference>
<name>A0A1F8G132_9BACT</name>
<dbReference type="EMBL" id="MGKD01000023">
    <property type="protein sequence ID" value="OGN19082.1"/>
    <property type="molecule type" value="Genomic_DNA"/>
</dbReference>
<evidence type="ECO:0000256" key="1">
    <source>
        <dbReference type="ARBA" id="ARBA00003416"/>
    </source>
</evidence>
<dbReference type="AlphaFoldDB" id="A0A1F8G132"/>
<reference evidence="7 8" key="1">
    <citation type="journal article" date="2016" name="Nat. Commun.">
        <title>Thousands of microbial genomes shed light on interconnected biogeochemical processes in an aquifer system.</title>
        <authorList>
            <person name="Anantharaman K."/>
            <person name="Brown C.T."/>
            <person name="Hug L.A."/>
            <person name="Sharon I."/>
            <person name="Castelle C.J."/>
            <person name="Probst A.J."/>
            <person name="Thomas B.C."/>
            <person name="Singh A."/>
            <person name="Wilkins M.J."/>
            <person name="Karaoz U."/>
            <person name="Brodie E.L."/>
            <person name="Williams K.H."/>
            <person name="Hubbard S.S."/>
            <person name="Banfield J.F."/>
        </authorList>
    </citation>
    <scope>NUCLEOTIDE SEQUENCE [LARGE SCALE GENOMIC DNA]</scope>
</reference>
<keyword evidence="6" id="KW-0812">Transmembrane</keyword>
<keyword evidence="3" id="KW-0175">Coiled coil</keyword>
<feature type="region of interest" description="Disordered" evidence="5">
    <location>
        <begin position="348"/>
        <end position="368"/>
    </location>
</feature>
<evidence type="ECO:0000256" key="2">
    <source>
        <dbReference type="ARBA" id="ARBA00009840"/>
    </source>
</evidence>
<proteinExistence type="inferred from homology"/>
<dbReference type="PANTHER" id="PTHR30563:SF0">
    <property type="entry name" value="DNA RECOMBINATION PROTEIN RMUC"/>
    <property type="match status" value="1"/>
</dbReference>
<dbReference type="PANTHER" id="PTHR30563">
    <property type="entry name" value="DNA RECOMBINATION PROTEIN RMUC"/>
    <property type="match status" value="1"/>
</dbReference>
<evidence type="ECO:0000256" key="5">
    <source>
        <dbReference type="SAM" id="MobiDB-lite"/>
    </source>
</evidence>
<keyword evidence="6" id="KW-1133">Transmembrane helix</keyword>
<comment type="caution">
    <text evidence="7">The sequence shown here is derived from an EMBL/GenBank/DDBJ whole genome shotgun (WGS) entry which is preliminary data.</text>
</comment>
<accession>A0A1F8G132</accession>
<feature type="transmembrane region" description="Helical" evidence="6">
    <location>
        <begin position="6"/>
        <end position="24"/>
    </location>
</feature>
<dbReference type="STRING" id="1802689.A3F25_00915"/>
<evidence type="ECO:0000256" key="4">
    <source>
        <dbReference type="ARBA" id="ARBA00023172"/>
    </source>
</evidence>